<protein>
    <submittedName>
        <fullName evidence="1">Uncharacterized protein</fullName>
    </submittedName>
</protein>
<dbReference type="Proteomes" id="UP000234752">
    <property type="component" value="Plasmid unnamed3"/>
</dbReference>
<evidence type="ECO:0000313" key="1">
    <source>
        <dbReference type="EMBL" id="AUN33888.1"/>
    </source>
</evidence>
<evidence type="ECO:0000313" key="2">
    <source>
        <dbReference type="Proteomes" id="UP000234752"/>
    </source>
</evidence>
<accession>A0A2K9NLD3</accession>
<name>A0A2K9NLD3_9PROT</name>
<dbReference type="KEGG" id="ncb:C0V82_26070"/>
<dbReference type="EMBL" id="CP025615">
    <property type="protein sequence ID" value="AUN33888.1"/>
    <property type="molecule type" value="Genomic_DNA"/>
</dbReference>
<sequence length="64" mass="7099">MLVSRLWFPTGVTLEVMMEATYLLAIDLGKRHFQVCGTGVDGRVLFNVSGSSAPRVRRLRCSAE</sequence>
<organism evidence="1 2">
    <name type="scientific">Niveispirillum cyanobacteriorum</name>
    <dbReference type="NCBI Taxonomy" id="1612173"/>
    <lineage>
        <taxon>Bacteria</taxon>
        <taxon>Pseudomonadati</taxon>
        <taxon>Pseudomonadota</taxon>
        <taxon>Alphaproteobacteria</taxon>
        <taxon>Rhodospirillales</taxon>
        <taxon>Azospirillaceae</taxon>
        <taxon>Niveispirillum</taxon>
    </lineage>
</organism>
<proteinExistence type="predicted"/>
<keyword evidence="2" id="KW-1185">Reference proteome</keyword>
<reference evidence="1 2" key="1">
    <citation type="submission" date="2017-12" db="EMBL/GenBank/DDBJ databases">
        <title>Genomes of bacteria within cyanobacterial aggregates.</title>
        <authorList>
            <person name="Cai H."/>
        </authorList>
    </citation>
    <scope>NUCLEOTIDE SEQUENCE [LARGE SCALE GENOMIC DNA]</scope>
    <source>
        <strain evidence="1 2">TH16</strain>
        <plasmid evidence="1 2">unnamed3</plasmid>
    </source>
</reference>
<gene>
    <name evidence="1" type="ORF">C0V82_26070</name>
</gene>
<keyword evidence="1" id="KW-0614">Plasmid</keyword>
<geneLocation type="plasmid" evidence="1 2">
    <name>unnamed3</name>
</geneLocation>
<dbReference type="AlphaFoldDB" id="A0A2K9NLD3"/>